<dbReference type="Proteomes" id="UP000886520">
    <property type="component" value="Chromosome 17"/>
</dbReference>
<accession>A0A9D4UFN3</accession>
<dbReference type="AlphaFoldDB" id="A0A9D4UFN3"/>
<keyword evidence="2" id="KW-1185">Reference proteome</keyword>
<dbReference type="EMBL" id="JABFUD020000017">
    <property type="protein sequence ID" value="KAI5067054.1"/>
    <property type="molecule type" value="Genomic_DNA"/>
</dbReference>
<name>A0A9D4UFN3_ADICA</name>
<gene>
    <name evidence="1" type="ORF">GOP47_0017582</name>
</gene>
<sequence>MAVSTAFTRVPACSSSVYTHTHTHILYLLKFREFLAEELGKYDSLSDACGRIAEVCAKALHNYGSTYSGGIDAKPVEDMKTALVEQGNQEFVCCVIKPPICEQDRGRFFVRSRASDMVY</sequence>
<comment type="caution">
    <text evidence="1">The sequence shown here is derived from an EMBL/GenBank/DDBJ whole genome shotgun (WGS) entry which is preliminary data.</text>
</comment>
<reference evidence="1" key="1">
    <citation type="submission" date="2021-01" db="EMBL/GenBank/DDBJ databases">
        <title>Adiantum capillus-veneris genome.</title>
        <authorList>
            <person name="Fang Y."/>
            <person name="Liao Q."/>
        </authorList>
    </citation>
    <scope>NUCLEOTIDE SEQUENCE</scope>
    <source>
        <strain evidence="1">H3</strain>
        <tissue evidence="1">Leaf</tissue>
    </source>
</reference>
<organism evidence="1 2">
    <name type="scientific">Adiantum capillus-veneris</name>
    <name type="common">Maidenhair fern</name>
    <dbReference type="NCBI Taxonomy" id="13818"/>
    <lineage>
        <taxon>Eukaryota</taxon>
        <taxon>Viridiplantae</taxon>
        <taxon>Streptophyta</taxon>
        <taxon>Embryophyta</taxon>
        <taxon>Tracheophyta</taxon>
        <taxon>Polypodiopsida</taxon>
        <taxon>Polypodiidae</taxon>
        <taxon>Polypodiales</taxon>
        <taxon>Pteridineae</taxon>
        <taxon>Pteridaceae</taxon>
        <taxon>Vittarioideae</taxon>
        <taxon>Adiantum</taxon>
    </lineage>
</organism>
<protein>
    <submittedName>
        <fullName evidence="1">Uncharacterized protein</fullName>
    </submittedName>
</protein>
<proteinExistence type="predicted"/>
<evidence type="ECO:0000313" key="2">
    <source>
        <dbReference type="Proteomes" id="UP000886520"/>
    </source>
</evidence>
<evidence type="ECO:0000313" key="1">
    <source>
        <dbReference type="EMBL" id="KAI5067054.1"/>
    </source>
</evidence>